<dbReference type="PANTHER" id="PTHR35910:SF1">
    <property type="entry name" value="2EXR DOMAIN-CONTAINING PROTEIN"/>
    <property type="match status" value="1"/>
</dbReference>
<protein>
    <recommendedName>
        <fullName evidence="1">2EXR domain-containing protein</fullName>
    </recommendedName>
</protein>
<comment type="caution">
    <text evidence="2">The sequence shown here is derived from an EMBL/GenBank/DDBJ whole genome shotgun (WGS) entry which is preliminary data.</text>
</comment>
<dbReference type="Pfam" id="PF20150">
    <property type="entry name" value="2EXR"/>
    <property type="match status" value="1"/>
</dbReference>
<dbReference type="Proteomes" id="UP000829685">
    <property type="component" value="Unassembled WGS sequence"/>
</dbReference>
<sequence length="348" mass="40652">MERRFTCFSQLPTELRLKIWRHCEARTRVTELDVPIKEIVETDCDIHHVSLRNCRQPAFARSCREARQVAFEDGGFLWETPETKSIPGLSAFNRIRATWFYRHSDIVHLNWNDAYGLYGDDPYSMSILNAYRSVSRAVSFMADATVGFDWSGKAPTFFRPMFDSSVNTFLEPRREYVICLSEIVIHATIEQVRASGTFECLETPVQILDPFDDHKAIAALYQLWKKGRPGDAKQADYREMFDALLNPELFAKLLAKWRELVENNWLGHVWAGEAEKGTLSEIDMVEEVWRWRDSMRPGIPSPPVLDPELVDEELHRFNRSHPWVVSTLEAMPIFRPMMIFRHCERRCF</sequence>
<name>A0A9P9WWY6_9PEZI</name>
<dbReference type="PANTHER" id="PTHR35910">
    <property type="entry name" value="2EXR DOMAIN-CONTAINING PROTEIN"/>
    <property type="match status" value="1"/>
</dbReference>
<gene>
    <name evidence="2" type="ORF">JX265_001043</name>
</gene>
<dbReference type="EMBL" id="JAFIMR010000002">
    <property type="protein sequence ID" value="KAI1880803.1"/>
    <property type="molecule type" value="Genomic_DNA"/>
</dbReference>
<feature type="domain" description="2EXR" evidence="1">
    <location>
        <begin position="5"/>
        <end position="106"/>
    </location>
</feature>
<dbReference type="AlphaFoldDB" id="A0A9P9WWY6"/>
<evidence type="ECO:0000259" key="1">
    <source>
        <dbReference type="Pfam" id="PF20150"/>
    </source>
</evidence>
<organism evidence="2 3">
    <name type="scientific">Neoarthrinium moseri</name>
    <dbReference type="NCBI Taxonomy" id="1658444"/>
    <lineage>
        <taxon>Eukaryota</taxon>
        <taxon>Fungi</taxon>
        <taxon>Dikarya</taxon>
        <taxon>Ascomycota</taxon>
        <taxon>Pezizomycotina</taxon>
        <taxon>Sordariomycetes</taxon>
        <taxon>Xylariomycetidae</taxon>
        <taxon>Amphisphaeriales</taxon>
        <taxon>Apiosporaceae</taxon>
        <taxon>Neoarthrinium</taxon>
    </lineage>
</organism>
<evidence type="ECO:0000313" key="3">
    <source>
        <dbReference type="Proteomes" id="UP000829685"/>
    </source>
</evidence>
<proteinExistence type="predicted"/>
<dbReference type="InterPro" id="IPR045518">
    <property type="entry name" value="2EXR"/>
</dbReference>
<keyword evidence="3" id="KW-1185">Reference proteome</keyword>
<accession>A0A9P9WWY6</accession>
<reference evidence="2" key="1">
    <citation type="submission" date="2021-03" db="EMBL/GenBank/DDBJ databases">
        <title>Revisited historic fungal species revealed as producer of novel bioactive compounds through whole genome sequencing and comparative genomics.</title>
        <authorList>
            <person name="Vignolle G.A."/>
            <person name="Hochenegger N."/>
            <person name="Mach R.L."/>
            <person name="Mach-Aigner A.R."/>
            <person name="Javad Rahimi M."/>
            <person name="Salim K.A."/>
            <person name="Chan C.M."/>
            <person name="Lim L.B.L."/>
            <person name="Cai F."/>
            <person name="Druzhinina I.S."/>
            <person name="U'Ren J.M."/>
            <person name="Derntl C."/>
        </authorList>
    </citation>
    <scope>NUCLEOTIDE SEQUENCE</scope>
    <source>
        <strain evidence="2">TUCIM 5799</strain>
    </source>
</reference>
<evidence type="ECO:0000313" key="2">
    <source>
        <dbReference type="EMBL" id="KAI1880803.1"/>
    </source>
</evidence>